<evidence type="ECO:0000313" key="5">
    <source>
        <dbReference type="Proteomes" id="UP001168990"/>
    </source>
</evidence>
<feature type="domain" description="FUZ/MON1/HPS1 second Longin" evidence="2">
    <location>
        <begin position="194"/>
        <end position="251"/>
    </location>
</feature>
<evidence type="ECO:0000259" key="2">
    <source>
        <dbReference type="Pfam" id="PF19037"/>
    </source>
</evidence>
<dbReference type="GO" id="GO:0016192">
    <property type="term" value="P:vesicle-mediated transport"/>
    <property type="evidence" value="ECO:0007669"/>
    <property type="project" value="InterPro"/>
</dbReference>
<evidence type="ECO:0000259" key="3">
    <source>
        <dbReference type="Pfam" id="PF19038"/>
    </source>
</evidence>
<evidence type="ECO:0008006" key="6">
    <source>
        <dbReference type="Google" id="ProtNLM"/>
    </source>
</evidence>
<gene>
    <name evidence="4" type="ORF">PV328_003701</name>
</gene>
<dbReference type="GO" id="GO:0005085">
    <property type="term" value="F:guanyl-nucleotide exchange factor activity"/>
    <property type="evidence" value="ECO:0007669"/>
    <property type="project" value="TreeGrafter"/>
</dbReference>
<keyword evidence="5" id="KW-1185">Reference proteome</keyword>
<sequence>MRGILIFDNLNDVLFTKCNKKFACHIQNLARTQGLVSENTSEDSNEIQHLSANIILQLFSPIVTSQQVMASQFGNFYTSIQCHDGTNMVFDDFMGYTFLYISTEDIELMKRTIGVCVTIVRYICGPDVAILKTSKQRANLVSSLLDAWRDLRKREQSILTETVEQLSVNADLASSTLKILHDAADKLKSQSDLSNVHVLVLVEHKFLSLYSSKNAQDLSAADILLMVLMCKVANGSEHCDNDNNGDDNHVHNEDDVDILLSHSNLSSEDTEPLSLNSKLANPTSADITHLFGDSRDSSVSDGLYSLAQDGLYSQLILLGTEQTRTANAVHIFELSRGINLITTMEVTQLSISSGLYDCFYYLNVMNSLQMQRDMDELRPAFDGFDAAIKKTIEGIRKNRSHVSNDIDMCQRRFQVKWEFVRRKYMDFFKLHDSDSMLQIESNMPGLMETMKELFRFTCFDRNFLKIGNDVILTVSRLVRQKFNDFSDFLKVKALKNFTLGSRTSLTINKYLEEFPGLVHFIYIDRTTHRVTAPTLDFTNPETLALTTNKIWSMVDHSRNHLQEGQFSVMWKDTTFNYSYFLWFEDNSGSPLKCKTYLNQQMKNFPVPGILCGDYYKKLSQACFPKISSNKIRIYELYCVHLGLATSSCVLEHSRRLAATIWEITGLPNNPADIL</sequence>
<dbReference type="AlphaFoldDB" id="A0AA39F8Z1"/>
<name>A0AA39F8Z1_9HYME</name>
<reference evidence="4" key="1">
    <citation type="journal article" date="2023" name="bioRxiv">
        <title>Scaffold-level genome assemblies of two parasitoid biocontrol wasps reveal the parthenogenesis mechanism and an associated novel virus.</title>
        <authorList>
            <person name="Inwood S."/>
            <person name="Skelly J."/>
            <person name="Guhlin J."/>
            <person name="Harrop T."/>
            <person name="Goldson S."/>
            <person name="Dearden P."/>
        </authorList>
    </citation>
    <scope>NUCLEOTIDE SEQUENCE</scope>
    <source>
        <strain evidence="4">Irish</strain>
        <tissue evidence="4">Whole body</tissue>
    </source>
</reference>
<dbReference type="Proteomes" id="UP001168990">
    <property type="component" value="Unassembled WGS sequence"/>
</dbReference>
<dbReference type="EMBL" id="JAQQBS010001422">
    <property type="protein sequence ID" value="KAK0165155.1"/>
    <property type="molecule type" value="Genomic_DNA"/>
</dbReference>
<dbReference type="InterPro" id="IPR043971">
    <property type="entry name" value="FUZ/MON1/HPS1_longin_2"/>
</dbReference>
<dbReference type="Pfam" id="PF19037">
    <property type="entry name" value="Fuz_longin_2"/>
    <property type="match status" value="1"/>
</dbReference>
<dbReference type="InterPro" id="IPR043972">
    <property type="entry name" value="FUZ/MON1/HPS1_longin_1"/>
</dbReference>
<accession>A0AA39F8Z1</accession>
<dbReference type="InterPro" id="IPR026053">
    <property type="entry name" value="HPS1"/>
</dbReference>
<proteinExistence type="predicted"/>
<feature type="domain" description="FUZ/MON1/HPS1 third Longin" evidence="3">
    <location>
        <begin position="516"/>
        <end position="662"/>
    </location>
</feature>
<evidence type="ECO:0000313" key="4">
    <source>
        <dbReference type="EMBL" id="KAK0165155.1"/>
    </source>
</evidence>
<reference evidence="4" key="2">
    <citation type="submission" date="2023-03" db="EMBL/GenBank/DDBJ databases">
        <authorList>
            <person name="Inwood S.N."/>
            <person name="Skelly J.G."/>
            <person name="Guhlin J."/>
            <person name="Harrop T.W.R."/>
            <person name="Goldson S.G."/>
            <person name="Dearden P.K."/>
        </authorList>
    </citation>
    <scope>NUCLEOTIDE SEQUENCE</scope>
    <source>
        <strain evidence="4">Irish</strain>
        <tissue evidence="4">Whole body</tissue>
    </source>
</reference>
<feature type="domain" description="FUZ/MON1/HPS1 first Longin" evidence="1">
    <location>
        <begin position="4"/>
        <end position="150"/>
    </location>
</feature>
<dbReference type="PANTHER" id="PTHR12761:SF1">
    <property type="entry name" value="BLOC-3 COMPLEX MEMBER HPS1"/>
    <property type="match status" value="1"/>
</dbReference>
<dbReference type="InterPro" id="IPR043970">
    <property type="entry name" value="FUZ/MON1/HPS1_longin_3"/>
</dbReference>
<dbReference type="GO" id="GO:0031085">
    <property type="term" value="C:BLOC-3 complex"/>
    <property type="evidence" value="ECO:0007669"/>
    <property type="project" value="TreeGrafter"/>
</dbReference>
<protein>
    <recommendedName>
        <fullName evidence="6">Hermansky-Pudlak syndrome 1</fullName>
    </recommendedName>
</protein>
<organism evidence="4 5">
    <name type="scientific">Microctonus aethiopoides</name>
    <dbReference type="NCBI Taxonomy" id="144406"/>
    <lineage>
        <taxon>Eukaryota</taxon>
        <taxon>Metazoa</taxon>
        <taxon>Ecdysozoa</taxon>
        <taxon>Arthropoda</taxon>
        <taxon>Hexapoda</taxon>
        <taxon>Insecta</taxon>
        <taxon>Pterygota</taxon>
        <taxon>Neoptera</taxon>
        <taxon>Endopterygota</taxon>
        <taxon>Hymenoptera</taxon>
        <taxon>Apocrita</taxon>
        <taxon>Ichneumonoidea</taxon>
        <taxon>Braconidae</taxon>
        <taxon>Euphorinae</taxon>
        <taxon>Microctonus</taxon>
    </lineage>
</organism>
<evidence type="ECO:0000259" key="1">
    <source>
        <dbReference type="Pfam" id="PF19036"/>
    </source>
</evidence>
<dbReference type="PANTHER" id="PTHR12761">
    <property type="entry name" value="HERMANSKY-PUDLAK SYNDROME PROTEIN 1"/>
    <property type="match status" value="1"/>
</dbReference>
<dbReference type="Pfam" id="PF19036">
    <property type="entry name" value="Fuz_longin_1"/>
    <property type="match status" value="1"/>
</dbReference>
<comment type="caution">
    <text evidence="4">The sequence shown here is derived from an EMBL/GenBank/DDBJ whole genome shotgun (WGS) entry which is preliminary data.</text>
</comment>
<dbReference type="Pfam" id="PF19038">
    <property type="entry name" value="Fuz_longin_3"/>
    <property type="match status" value="1"/>
</dbReference>